<proteinExistence type="predicted"/>
<organism evidence="1">
    <name type="scientific">marine sediment metagenome</name>
    <dbReference type="NCBI Taxonomy" id="412755"/>
    <lineage>
        <taxon>unclassified sequences</taxon>
        <taxon>metagenomes</taxon>
        <taxon>ecological metagenomes</taxon>
    </lineage>
</organism>
<name>A0A0F9HJ80_9ZZZZ</name>
<dbReference type="AlphaFoldDB" id="A0A0F9HJ80"/>
<reference evidence="1" key="1">
    <citation type="journal article" date="2015" name="Nature">
        <title>Complex archaea that bridge the gap between prokaryotes and eukaryotes.</title>
        <authorList>
            <person name="Spang A."/>
            <person name="Saw J.H."/>
            <person name="Jorgensen S.L."/>
            <person name="Zaremba-Niedzwiedzka K."/>
            <person name="Martijn J."/>
            <person name="Lind A.E."/>
            <person name="van Eijk R."/>
            <person name="Schleper C."/>
            <person name="Guy L."/>
            <person name="Ettema T.J."/>
        </authorList>
    </citation>
    <scope>NUCLEOTIDE SEQUENCE</scope>
</reference>
<accession>A0A0F9HJ80</accession>
<dbReference type="EMBL" id="LAZR01022478">
    <property type="protein sequence ID" value="KKL81730.1"/>
    <property type="molecule type" value="Genomic_DNA"/>
</dbReference>
<protein>
    <submittedName>
        <fullName evidence="1">Uncharacterized protein</fullName>
    </submittedName>
</protein>
<gene>
    <name evidence="1" type="ORF">LCGC14_1991770</name>
</gene>
<feature type="non-terminal residue" evidence="1">
    <location>
        <position position="1"/>
    </location>
</feature>
<sequence>GISCGRSGEEQLVSDLKPLVDAVTKMTEQLAELSSPPTVFDALAVNAEELRWAAGTLAEAVRVGGNL</sequence>
<evidence type="ECO:0000313" key="1">
    <source>
        <dbReference type="EMBL" id="KKL81730.1"/>
    </source>
</evidence>
<comment type="caution">
    <text evidence="1">The sequence shown here is derived from an EMBL/GenBank/DDBJ whole genome shotgun (WGS) entry which is preliminary data.</text>
</comment>